<proteinExistence type="predicted"/>
<keyword evidence="1" id="KW-0812">Transmembrane</keyword>
<dbReference type="EMBL" id="JAVIIV010000029">
    <property type="protein sequence ID" value="MDX8489346.1"/>
    <property type="molecule type" value="Genomic_DNA"/>
</dbReference>
<evidence type="ECO:0000313" key="2">
    <source>
        <dbReference type="EMBL" id="MDX8489346.1"/>
    </source>
</evidence>
<organism evidence="2 3">
    <name type="scientific">Mesorhizobium humile</name>
    <dbReference type="NCBI Taxonomy" id="3072313"/>
    <lineage>
        <taxon>Bacteria</taxon>
        <taxon>Pseudomonadati</taxon>
        <taxon>Pseudomonadota</taxon>
        <taxon>Alphaproteobacteria</taxon>
        <taxon>Hyphomicrobiales</taxon>
        <taxon>Phyllobacteriaceae</taxon>
        <taxon>Mesorhizobium</taxon>
    </lineage>
</organism>
<feature type="transmembrane region" description="Helical" evidence="1">
    <location>
        <begin position="23"/>
        <end position="43"/>
    </location>
</feature>
<reference evidence="2 3" key="1">
    <citation type="submission" date="2023-08" db="EMBL/GenBank/DDBJ databases">
        <title>Implementing the SeqCode for naming new Mesorhizobium species isolated from Vachellia karroo root nodules.</title>
        <authorList>
            <person name="Van Lill M."/>
        </authorList>
    </citation>
    <scope>NUCLEOTIDE SEQUENCE [LARGE SCALE GENOMIC DNA]</scope>
    <source>
        <strain evidence="2 3">VK2B</strain>
    </source>
</reference>
<keyword evidence="3" id="KW-1185">Reference proteome</keyword>
<sequence>MGNEANDTQDGAKSHLIYYANQLIYLLFLTFVYCQPLSSGAWLQQRDKPPRKEGFPMILGFSNQLRDDAHCKVQQALRTNGIVNIIRLAEEIRLKNLADNIAREDIESLVMQIAQLYGAPIEFDDQALTALDLPQALGADNRNDLERALWERSLPDAPVNLLQLDK</sequence>
<comment type="caution">
    <text evidence="2">The sequence shown here is derived from an EMBL/GenBank/DDBJ whole genome shotgun (WGS) entry which is preliminary data.</text>
</comment>
<keyword evidence="1" id="KW-1133">Transmembrane helix</keyword>
<dbReference type="Proteomes" id="UP001280156">
    <property type="component" value="Unassembled WGS sequence"/>
</dbReference>
<dbReference type="RefSeq" id="WP_320298365.1">
    <property type="nucleotide sequence ID" value="NZ_JAVIIU010000016.1"/>
</dbReference>
<keyword evidence="1" id="KW-0472">Membrane</keyword>
<accession>A0ABU4YQS9</accession>
<name>A0ABU4YQS9_9HYPH</name>
<evidence type="ECO:0008006" key="4">
    <source>
        <dbReference type="Google" id="ProtNLM"/>
    </source>
</evidence>
<evidence type="ECO:0000256" key="1">
    <source>
        <dbReference type="SAM" id="Phobius"/>
    </source>
</evidence>
<evidence type="ECO:0000313" key="3">
    <source>
        <dbReference type="Proteomes" id="UP001280156"/>
    </source>
</evidence>
<protein>
    <recommendedName>
        <fullName evidence="4">Type II secretion system protein GspE N-terminal domain-containing protein</fullName>
    </recommendedName>
</protein>
<gene>
    <name evidence="2" type="ORF">RFM52_29660</name>
</gene>